<reference evidence="1 2" key="1">
    <citation type="submission" date="2019-08" db="EMBL/GenBank/DDBJ databases">
        <title>Lewinella sp. strain SSH13 Genome sequencing and assembly.</title>
        <authorList>
            <person name="Kim I."/>
        </authorList>
    </citation>
    <scope>NUCLEOTIDE SEQUENCE [LARGE SCALE GENOMIC DNA]</scope>
    <source>
        <strain evidence="1 2">SSH13</strain>
    </source>
</reference>
<evidence type="ECO:0000313" key="1">
    <source>
        <dbReference type="EMBL" id="TXF90835.1"/>
    </source>
</evidence>
<accession>A0A5C7FI64</accession>
<proteinExistence type="predicted"/>
<name>A0A5C7FI64_9BACT</name>
<comment type="caution">
    <text evidence="1">The sequence shown here is derived from an EMBL/GenBank/DDBJ whole genome shotgun (WGS) entry which is preliminary data.</text>
</comment>
<dbReference type="InterPro" id="IPR010982">
    <property type="entry name" value="Lambda_DNA-bd_dom_sf"/>
</dbReference>
<organism evidence="1 2">
    <name type="scientific">Neolewinella aurantiaca</name>
    <dbReference type="NCBI Taxonomy" id="2602767"/>
    <lineage>
        <taxon>Bacteria</taxon>
        <taxon>Pseudomonadati</taxon>
        <taxon>Bacteroidota</taxon>
        <taxon>Saprospiria</taxon>
        <taxon>Saprospirales</taxon>
        <taxon>Lewinellaceae</taxon>
        <taxon>Neolewinella</taxon>
    </lineage>
</organism>
<dbReference type="Proteomes" id="UP000321907">
    <property type="component" value="Unassembled WGS sequence"/>
</dbReference>
<dbReference type="GO" id="GO:0003677">
    <property type="term" value="F:DNA binding"/>
    <property type="evidence" value="ECO:0007669"/>
    <property type="project" value="InterPro"/>
</dbReference>
<dbReference type="SUPFAM" id="SSF47413">
    <property type="entry name" value="lambda repressor-like DNA-binding domains"/>
    <property type="match status" value="1"/>
</dbReference>
<dbReference type="EMBL" id="VOXD01000005">
    <property type="protein sequence ID" value="TXF90835.1"/>
    <property type="molecule type" value="Genomic_DNA"/>
</dbReference>
<protein>
    <recommendedName>
        <fullName evidence="3">HTH cro/C1-type domain-containing protein</fullName>
    </recommendedName>
</protein>
<gene>
    <name evidence="1" type="ORF">FUA23_05190</name>
</gene>
<dbReference type="RefSeq" id="WP_147929663.1">
    <property type="nucleotide sequence ID" value="NZ_VOXD01000005.1"/>
</dbReference>
<dbReference type="OrthoDB" id="672239at2"/>
<dbReference type="AlphaFoldDB" id="A0A5C7FI64"/>
<dbReference type="Gene3D" id="1.10.260.40">
    <property type="entry name" value="lambda repressor-like DNA-binding domains"/>
    <property type="match status" value="1"/>
</dbReference>
<sequence>MKKNKIVNPGGVNGLGESLVNMNSQSFKALKDAIVNHNKSQTESAIVENKIISLRFQMESYLSDNDNTDIIPAGSFIEKLLKATGISKKRFSEYIDYDYSNLIATLKGRRKINPDLAIKTGKIFSISPVIWLHIESKNELSAYMRSSASYEEYSLLELIE</sequence>
<evidence type="ECO:0000313" key="2">
    <source>
        <dbReference type="Proteomes" id="UP000321907"/>
    </source>
</evidence>
<evidence type="ECO:0008006" key="3">
    <source>
        <dbReference type="Google" id="ProtNLM"/>
    </source>
</evidence>
<keyword evidence="2" id="KW-1185">Reference proteome</keyword>